<reference evidence="5 6" key="1">
    <citation type="submission" date="2018-11" db="EMBL/GenBank/DDBJ databases">
        <authorList>
            <consortium name="Pathogen Informatics"/>
        </authorList>
    </citation>
    <scope>NUCLEOTIDE SEQUENCE [LARGE SCALE GENOMIC DNA]</scope>
</reference>
<dbReference type="SUPFAM" id="SSF47807">
    <property type="entry name" value="5' to 3' exonuclease, C-terminal subdomain"/>
    <property type="match status" value="1"/>
</dbReference>
<dbReference type="EMBL" id="UZAH01002347">
    <property type="protein sequence ID" value="VDO21802.1"/>
    <property type="molecule type" value="Genomic_DNA"/>
</dbReference>
<dbReference type="Proteomes" id="UP000050761">
    <property type="component" value="Unassembled WGS sequence"/>
</dbReference>
<accession>A0A183F6T0</accession>
<dbReference type="GO" id="GO:0003697">
    <property type="term" value="F:single-stranded DNA binding"/>
    <property type="evidence" value="ECO:0007669"/>
    <property type="project" value="TreeGrafter"/>
</dbReference>
<dbReference type="SUPFAM" id="SSF88723">
    <property type="entry name" value="PIN domain-like"/>
    <property type="match status" value="1"/>
</dbReference>
<accession>A0A3P7WWJ3</accession>
<evidence type="ECO:0000313" key="5">
    <source>
        <dbReference type="EMBL" id="VDO21802.1"/>
    </source>
</evidence>
<evidence type="ECO:0000256" key="3">
    <source>
        <dbReference type="SAM" id="MobiDB-lite"/>
    </source>
</evidence>
<evidence type="ECO:0000313" key="7">
    <source>
        <dbReference type="WBParaSite" id="HPBE_0000187201-mRNA-1"/>
    </source>
</evidence>
<dbReference type="InterPro" id="IPR006084">
    <property type="entry name" value="XPG/Rad2"/>
</dbReference>
<dbReference type="GO" id="GO:0005634">
    <property type="term" value="C:nucleus"/>
    <property type="evidence" value="ECO:0007669"/>
    <property type="project" value="UniProtKB-SubCell"/>
</dbReference>
<protein>
    <submittedName>
        <fullName evidence="7">XPGI domain-containing protein</fullName>
    </submittedName>
</protein>
<evidence type="ECO:0000313" key="6">
    <source>
        <dbReference type="Proteomes" id="UP000050761"/>
    </source>
</evidence>
<dbReference type="Pfam" id="PF00867">
    <property type="entry name" value="XPG_I"/>
    <property type="match status" value="1"/>
</dbReference>
<evidence type="ECO:0000256" key="2">
    <source>
        <dbReference type="ARBA" id="ARBA00023242"/>
    </source>
</evidence>
<feature type="region of interest" description="Disordered" evidence="3">
    <location>
        <begin position="262"/>
        <end position="307"/>
    </location>
</feature>
<dbReference type="Gene3D" id="1.10.150.20">
    <property type="entry name" value="5' to 3' exonuclease, C-terminal subdomain"/>
    <property type="match status" value="1"/>
</dbReference>
<dbReference type="InterPro" id="IPR008918">
    <property type="entry name" value="HhH2"/>
</dbReference>
<gene>
    <name evidence="5" type="ORF">HPBE_LOCUS1871</name>
</gene>
<keyword evidence="6" id="KW-1185">Reference proteome</keyword>
<dbReference type="PRINTS" id="PR00853">
    <property type="entry name" value="XPGRADSUPER"/>
</dbReference>
<dbReference type="SMART" id="SM00279">
    <property type="entry name" value="HhH2"/>
    <property type="match status" value="1"/>
</dbReference>
<feature type="domain" description="XPG-I" evidence="4">
    <location>
        <begin position="6"/>
        <end position="80"/>
    </location>
</feature>
<dbReference type="CDD" id="cd09868">
    <property type="entry name" value="PIN_XPG_RAD2"/>
    <property type="match status" value="1"/>
</dbReference>
<sequence>MEDFLTACGFPWIEAPGEAEAQCVELERLGLVQGVISDDSDVWAFGVKDVYRHLFSKNKNVQHYESRVIRHSLGLTQADFVGIAVLSGGDYSPGLAGVGVVNAVELLSEFSVTRSGLLPEENQTLSTLKNVGDWLASFASTPTESIALRRKLRSVIIVQPSVVEAYFRPNVDKSREKFRWRKVDVERVRHLLYEKLGWDDERFEKQTLVALQRWNEFITGKASYQRHITSFTHKLLQSPGEQKTALTRRVETALAKLAERTGSSSSLAFQSKPLEKNVRKRNAKSRAVSRKSKRISPKELQLSEESE</sequence>
<dbReference type="InterPro" id="IPR006086">
    <property type="entry name" value="XPG-I_dom"/>
</dbReference>
<dbReference type="SMART" id="SM00484">
    <property type="entry name" value="XPGI"/>
    <property type="match status" value="1"/>
</dbReference>
<dbReference type="PANTHER" id="PTHR16171:SF7">
    <property type="entry name" value="DNA REPAIR PROTEIN RAD2"/>
    <property type="match status" value="1"/>
</dbReference>
<dbReference type="Gene3D" id="3.40.50.1010">
    <property type="entry name" value="5'-nuclease"/>
    <property type="match status" value="1"/>
</dbReference>
<dbReference type="AlphaFoldDB" id="A0A183F6T0"/>
<dbReference type="WBParaSite" id="HPBE_0000187201-mRNA-1">
    <property type="protein sequence ID" value="HPBE_0000187201-mRNA-1"/>
    <property type="gene ID" value="HPBE_0000187201"/>
</dbReference>
<dbReference type="GO" id="GO:0004520">
    <property type="term" value="F:DNA endonuclease activity"/>
    <property type="evidence" value="ECO:0007669"/>
    <property type="project" value="TreeGrafter"/>
</dbReference>
<evidence type="ECO:0000256" key="1">
    <source>
        <dbReference type="ARBA" id="ARBA00004123"/>
    </source>
</evidence>
<evidence type="ECO:0000259" key="4">
    <source>
        <dbReference type="SMART" id="SM00484"/>
    </source>
</evidence>
<name>A0A183F6T0_HELPZ</name>
<organism evidence="6 7">
    <name type="scientific">Heligmosomoides polygyrus</name>
    <name type="common">Parasitic roundworm</name>
    <dbReference type="NCBI Taxonomy" id="6339"/>
    <lineage>
        <taxon>Eukaryota</taxon>
        <taxon>Metazoa</taxon>
        <taxon>Ecdysozoa</taxon>
        <taxon>Nematoda</taxon>
        <taxon>Chromadorea</taxon>
        <taxon>Rhabditida</taxon>
        <taxon>Rhabditina</taxon>
        <taxon>Rhabditomorpha</taxon>
        <taxon>Strongyloidea</taxon>
        <taxon>Heligmosomidae</taxon>
        <taxon>Heligmosomoides</taxon>
    </lineage>
</organism>
<dbReference type="InterPro" id="IPR029060">
    <property type="entry name" value="PIN-like_dom_sf"/>
</dbReference>
<dbReference type="OrthoDB" id="31113at2759"/>
<feature type="compositionally biased region" description="Basic residues" evidence="3">
    <location>
        <begin position="278"/>
        <end position="295"/>
    </location>
</feature>
<proteinExistence type="predicted"/>
<comment type="subcellular location">
    <subcellularLocation>
        <location evidence="1">Nucleus</location>
    </subcellularLocation>
</comment>
<dbReference type="PANTHER" id="PTHR16171">
    <property type="entry name" value="DNA REPAIR PROTEIN COMPLEMENTING XP-G CELLS-RELATED"/>
    <property type="match status" value="1"/>
</dbReference>
<keyword evidence="2" id="KW-0539">Nucleus</keyword>
<dbReference type="InterPro" id="IPR036279">
    <property type="entry name" value="5-3_exonuclease_C_sf"/>
</dbReference>
<reference evidence="7" key="2">
    <citation type="submission" date="2019-09" db="UniProtKB">
        <authorList>
            <consortium name="WormBaseParasite"/>
        </authorList>
    </citation>
    <scope>IDENTIFICATION</scope>
</reference>